<protein>
    <submittedName>
        <fullName evidence="6">Site-specific integrase</fullName>
    </submittedName>
</protein>
<accession>A0A437NBC0</accession>
<dbReference type="GO" id="GO:0015074">
    <property type="term" value="P:DNA integration"/>
    <property type="evidence" value="ECO:0007669"/>
    <property type="project" value="UniProtKB-KW"/>
</dbReference>
<dbReference type="PROSITE" id="PS51898">
    <property type="entry name" value="TYR_RECOMBINASE"/>
    <property type="match status" value="1"/>
</dbReference>
<keyword evidence="4" id="KW-0233">DNA recombination</keyword>
<reference evidence="6 7" key="1">
    <citation type="submission" date="2019-01" db="EMBL/GenBank/DDBJ databases">
        <authorList>
            <person name="Chen W.-M."/>
        </authorList>
    </citation>
    <scope>NUCLEOTIDE SEQUENCE [LARGE SCALE GENOMIC DNA]</scope>
    <source>
        <strain evidence="6 7">FSY-9</strain>
    </source>
</reference>
<dbReference type="GO" id="GO:0003677">
    <property type="term" value="F:DNA binding"/>
    <property type="evidence" value="ECO:0007669"/>
    <property type="project" value="UniProtKB-KW"/>
</dbReference>
<dbReference type="Pfam" id="PF00589">
    <property type="entry name" value="Phage_integrase"/>
    <property type="match status" value="1"/>
</dbReference>
<evidence type="ECO:0000313" key="7">
    <source>
        <dbReference type="Proteomes" id="UP000282837"/>
    </source>
</evidence>
<dbReference type="PANTHER" id="PTHR30349">
    <property type="entry name" value="PHAGE INTEGRASE-RELATED"/>
    <property type="match status" value="1"/>
</dbReference>
<dbReference type="PANTHER" id="PTHR30349:SF41">
    <property type="entry name" value="INTEGRASE_RECOMBINASE PROTEIN MJ0367-RELATED"/>
    <property type="match status" value="1"/>
</dbReference>
<dbReference type="InterPro" id="IPR002104">
    <property type="entry name" value="Integrase_catalytic"/>
</dbReference>
<proteinExistence type="inferred from homology"/>
<dbReference type="RefSeq" id="WP_127706509.1">
    <property type="nucleotide sequence ID" value="NZ_SACO01000002.1"/>
</dbReference>
<evidence type="ECO:0000256" key="1">
    <source>
        <dbReference type="ARBA" id="ARBA00008857"/>
    </source>
</evidence>
<dbReference type="Proteomes" id="UP000282837">
    <property type="component" value="Unassembled WGS sequence"/>
</dbReference>
<dbReference type="InterPro" id="IPR011010">
    <property type="entry name" value="DNA_brk_join_enz"/>
</dbReference>
<dbReference type="EMBL" id="SACO01000002">
    <property type="protein sequence ID" value="RVU07152.1"/>
    <property type="molecule type" value="Genomic_DNA"/>
</dbReference>
<dbReference type="OrthoDB" id="7615137at2"/>
<dbReference type="InterPro" id="IPR050090">
    <property type="entry name" value="Tyrosine_recombinase_XerCD"/>
</dbReference>
<keyword evidence="3" id="KW-0238">DNA-binding</keyword>
<comment type="caution">
    <text evidence="6">The sequence shown here is derived from an EMBL/GenBank/DDBJ whole genome shotgun (WGS) entry which is preliminary data.</text>
</comment>
<evidence type="ECO:0000313" key="6">
    <source>
        <dbReference type="EMBL" id="RVU07152.1"/>
    </source>
</evidence>
<keyword evidence="7" id="KW-1185">Reference proteome</keyword>
<dbReference type="Gene3D" id="1.10.443.10">
    <property type="entry name" value="Intergrase catalytic core"/>
    <property type="match status" value="1"/>
</dbReference>
<gene>
    <name evidence="6" type="ORF">EOE18_04205</name>
</gene>
<evidence type="ECO:0000259" key="5">
    <source>
        <dbReference type="PROSITE" id="PS51898"/>
    </source>
</evidence>
<evidence type="ECO:0000256" key="3">
    <source>
        <dbReference type="ARBA" id="ARBA00023125"/>
    </source>
</evidence>
<keyword evidence="2" id="KW-0229">DNA integration</keyword>
<dbReference type="CDD" id="cd00796">
    <property type="entry name" value="INT_Rci_Hp1_C"/>
    <property type="match status" value="1"/>
</dbReference>
<comment type="similarity">
    <text evidence="1">Belongs to the 'phage' integrase family.</text>
</comment>
<dbReference type="SUPFAM" id="SSF56349">
    <property type="entry name" value="DNA breaking-rejoining enzymes"/>
    <property type="match status" value="1"/>
</dbReference>
<evidence type="ECO:0000256" key="4">
    <source>
        <dbReference type="ARBA" id="ARBA00023172"/>
    </source>
</evidence>
<feature type="domain" description="Tyr recombinase" evidence="5">
    <location>
        <begin position="156"/>
        <end position="333"/>
    </location>
</feature>
<dbReference type="AlphaFoldDB" id="A0A437NBC0"/>
<dbReference type="GO" id="GO:0006310">
    <property type="term" value="P:DNA recombination"/>
    <property type="evidence" value="ECO:0007669"/>
    <property type="project" value="UniProtKB-KW"/>
</dbReference>
<organism evidence="6 7">
    <name type="scientific">Novosphingobium umbonatum</name>
    <dbReference type="NCBI Taxonomy" id="1908524"/>
    <lineage>
        <taxon>Bacteria</taxon>
        <taxon>Pseudomonadati</taxon>
        <taxon>Pseudomonadota</taxon>
        <taxon>Alphaproteobacteria</taxon>
        <taxon>Sphingomonadales</taxon>
        <taxon>Sphingomonadaceae</taxon>
        <taxon>Novosphingobium</taxon>
    </lineage>
</organism>
<sequence length="345" mass="39995">MTVYLPKSSPYYHYDFQFKGRRYNGSTGQKTKRKAEEYERFVRNKATTPSYRRDEISISEAITLYQSKTESQSSQKTTAYILREFQKSLGANTFLSDVTPLKLQKHFIKRKEKRSTATINREVDTIQALWRYIDKMRYNIGDMPDWASLRRRPPKLPIRELSYEDQDRLLEAMRGDLRDVIEFLLTSGWRRNEVINLKWSDCNFEQKTARSRLKGGDTVQRPLTDTLTAIIRRQPTDCESVFSYLCEKGNGARKKGQRQPLTANVLRNAFEAARKKINLPHVRLHDLRHTCATRIVRNTGSLVAAKTALQHTNLNTTLRYAQATPEDVRKALDAANSRNIPGISK</sequence>
<name>A0A437NBC0_9SPHN</name>
<evidence type="ECO:0000256" key="2">
    <source>
        <dbReference type="ARBA" id="ARBA00022908"/>
    </source>
</evidence>
<dbReference type="InterPro" id="IPR013762">
    <property type="entry name" value="Integrase-like_cat_sf"/>
</dbReference>